<proteinExistence type="predicted"/>
<name>S2R7E4_LACPA</name>
<evidence type="ECO:0000313" key="1">
    <source>
        <dbReference type="EMBL" id="EPC74172.1"/>
    </source>
</evidence>
<dbReference type="PATRIC" id="fig|1256206.3.peg.1845"/>
<gene>
    <name evidence="1" type="ORF">Lpp126_11970</name>
</gene>
<reference evidence="1 2" key="1">
    <citation type="journal article" date="2013" name="PLoS ONE">
        <title>Lactobacillus paracasei comparative genomics: towards species pan-genome definition and exploitation of diversity.</title>
        <authorList>
            <person name="Smokvina T."/>
            <person name="Wels M."/>
            <person name="Polka J."/>
            <person name="Chervaux C."/>
            <person name="Brisse S."/>
            <person name="Boekhorst J."/>
            <person name="van Hylckama Vlieg J.E."/>
            <person name="Siezen R.J."/>
        </authorList>
    </citation>
    <scope>NUCLEOTIDE SEQUENCE [LARGE SCALE GENOMIC DNA]</scope>
    <source>
        <strain evidence="1 2">Lpp126</strain>
    </source>
</reference>
<dbReference type="AlphaFoldDB" id="S2R7E4"/>
<protein>
    <submittedName>
        <fullName evidence="1">Uncharacterized protein</fullName>
    </submittedName>
</protein>
<dbReference type="Proteomes" id="UP000014243">
    <property type="component" value="Unassembled WGS sequence"/>
</dbReference>
<accession>S2R7E4</accession>
<organism evidence="1 2">
    <name type="scientific">Lacticaseibacillus paracasei subsp. paracasei Lpp126</name>
    <dbReference type="NCBI Taxonomy" id="1256206"/>
    <lineage>
        <taxon>Bacteria</taxon>
        <taxon>Bacillati</taxon>
        <taxon>Bacillota</taxon>
        <taxon>Bacilli</taxon>
        <taxon>Lactobacillales</taxon>
        <taxon>Lactobacillaceae</taxon>
        <taxon>Lacticaseibacillus</taxon>
    </lineage>
</organism>
<dbReference type="EMBL" id="ANKC01000852">
    <property type="protein sequence ID" value="EPC74172.1"/>
    <property type="molecule type" value="Genomic_DNA"/>
</dbReference>
<evidence type="ECO:0000313" key="2">
    <source>
        <dbReference type="Proteomes" id="UP000014243"/>
    </source>
</evidence>
<sequence length="67" mass="8026">MFQRRQQQKILKSSKKFLMILAEKAPSRFFIWIKKRSHCFEFGFHFISKKKTAQLCYKTQLNGLALA</sequence>
<comment type="caution">
    <text evidence="1">The sequence shown here is derived from an EMBL/GenBank/DDBJ whole genome shotgun (WGS) entry which is preliminary data.</text>
</comment>